<dbReference type="InterPro" id="IPR029058">
    <property type="entry name" value="AB_hydrolase_fold"/>
</dbReference>
<dbReference type="PANTHER" id="PTHR35602">
    <property type="entry name" value="ESTERASE YQIA-RELATED"/>
    <property type="match status" value="1"/>
</dbReference>
<sequence>MKTKFKILFFHGFFASGNCAIAHTLREALQSIATVDAPDLPLHPEEALQQIRIYCKKEQPDLLVGNSCGSFLAQIIAKETGIPALLGNPHFNMPSFLEERIGLQTYKTPRQDGHQEMYIDKSLIEEFATLVKTQFDGCQPEWRNRVWGLFGENDTIAHYESLFAEYYPTIYHFPGGHTPTPEEVKEWYAPLAEKMMKSSCKDSQ</sequence>
<dbReference type="ESTHER" id="9zzzz-j9bqr9">
    <property type="family name" value="abh_upf00227"/>
</dbReference>
<reference evidence="1" key="1">
    <citation type="journal article" date="2012" name="PLoS ONE">
        <title>Gene sets for utilization of primary and secondary nutrition supplies in the distal gut of endangered iberian lynx.</title>
        <authorList>
            <person name="Alcaide M."/>
            <person name="Messina E."/>
            <person name="Richter M."/>
            <person name="Bargiela R."/>
            <person name="Peplies J."/>
            <person name="Huws S.A."/>
            <person name="Newbold C.J."/>
            <person name="Golyshin P.N."/>
            <person name="Simon M.A."/>
            <person name="Lopez G."/>
            <person name="Yakimov M.M."/>
            <person name="Ferrer M."/>
        </authorList>
    </citation>
    <scope>NUCLEOTIDE SEQUENCE</scope>
</reference>
<dbReference type="EMBL" id="AMCI01009152">
    <property type="protein sequence ID" value="EJW89940.1"/>
    <property type="molecule type" value="Genomic_DNA"/>
</dbReference>
<dbReference type="PANTHER" id="PTHR35602:SF3">
    <property type="entry name" value="ESTERASE YQIA"/>
    <property type="match status" value="1"/>
</dbReference>
<gene>
    <name evidence="1" type="ORF">EVA_21944</name>
</gene>
<dbReference type="InterPro" id="IPR008886">
    <property type="entry name" value="UPF0227/Esterase_YqiA"/>
</dbReference>
<dbReference type="Gene3D" id="3.40.50.1820">
    <property type="entry name" value="alpha/beta hydrolase"/>
    <property type="match status" value="1"/>
</dbReference>
<dbReference type="Pfam" id="PF05728">
    <property type="entry name" value="UPF0227"/>
    <property type="match status" value="1"/>
</dbReference>
<proteinExistence type="predicted"/>
<dbReference type="SUPFAM" id="SSF53474">
    <property type="entry name" value="alpha/beta-Hydrolases"/>
    <property type="match status" value="1"/>
</dbReference>
<protein>
    <submittedName>
        <fullName evidence="1">Protein belonging to Uncharacterized protein family UPF0227</fullName>
    </submittedName>
</protein>
<organism evidence="1">
    <name type="scientific">gut metagenome</name>
    <dbReference type="NCBI Taxonomy" id="749906"/>
    <lineage>
        <taxon>unclassified sequences</taxon>
        <taxon>metagenomes</taxon>
        <taxon>organismal metagenomes</taxon>
    </lineage>
</organism>
<accession>J9BQR9</accession>
<dbReference type="AlphaFoldDB" id="J9BQR9"/>
<comment type="caution">
    <text evidence="1">The sequence shown here is derived from an EMBL/GenBank/DDBJ whole genome shotgun (WGS) entry which is preliminary data.</text>
</comment>
<evidence type="ECO:0000313" key="1">
    <source>
        <dbReference type="EMBL" id="EJW89940.1"/>
    </source>
</evidence>
<name>J9BQR9_9ZZZZ</name>